<accession>A0A914VR72</accession>
<feature type="compositionally biased region" description="Basic and acidic residues" evidence="6">
    <location>
        <begin position="340"/>
        <end position="349"/>
    </location>
</feature>
<feature type="region of interest" description="Disordered" evidence="6">
    <location>
        <begin position="1"/>
        <end position="43"/>
    </location>
</feature>
<dbReference type="PANTHER" id="PTHR12247:SF132">
    <property type="entry name" value="POLYCOMB PROTEIN SCM"/>
    <property type="match status" value="1"/>
</dbReference>
<feature type="region of interest" description="Disordered" evidence="6">
    <location>
        <begin position="288"/>
        <end position="520"/>
    </location>
</feature>
<dbReference type="SUPFAM" id="SSF47769">
    <property type="entry name" value="SAM/Pointed domain"/>
    <property type="match status" value="1"/>
</dbReference>
<evidence type="ECO:0000313" key="9">
    <source>
        <dbReference type="WBParaSite" id="PSAMB.scaffold2354size30383.g17452.t1"/>
    </source>
</evidence>
<dbReference type="Pfam" id="PF02820">
    <property type="entry name" value="MBT"/>
    <property type="match status" value="2"/>
</dbReference>
<evidence type="ECO:0000313" key="8">
    <source>
        <dbReference type="Proteomes" id="UP000887566"/>
    </source>
</evidence>
<dbReference type="PROSITE" id="PS51079">
    <property type="entry name" value="MBT"/>
    <property type="match status" value="2"/>
</dbReference>
<keyword evidence="4" id="KW-0539">Nucleus</keyword>
<keyword evidence="2" id="KW-0678">Repressor</keyword>
<feature type="repeat" description="MBT" evidence="5">
    <location>
        <begin position="77"/>
        <end position="175"/>
    </location>
</feature>
<dbReference type="Proteomes" id="UP000887566">
    <property type="component" value="Unplaced"/>
</dbReference>
<feature type="compositionally biased region" description="Basic and acidic residues" evidence="6">
    <location>
        <begin position="685"/>
        <end position="698"/>
    </location>
</feature>
<evidence type="ECO:0000259" key="7">
    <source>
        <dbReference type="SMART" id="SM00454"/>
    </source>
</evidence>
<feature type="repeat" description="MBT" evidence="5">
    <location>
        <begin position="183"/>
        <end position="292"/>
    </location>
</feature>
<evidence type="ECO:0000256" key="6">
    <source>
        <dbReference type="SAM" id="MobiDB-lite"/>
    </source>
</evidence>
<dbReference type="AlphaFoldDB" id="A0A914VR72"/>
<dbReference type="SMART" id="SM00561">
    <property type="entry name" value="MBT"/>
    <property type="match status" value="2"/>
</dbReference>
<feature type="compositionally biased region" description="Basic and acidic residues" evidence="6">
    <location>
        <begin position="1"/>
        <end position="12"/>
    </location>
</feature>
<dbReference type="InterPro" id="IPR021987">
    <property type="entry name" value="SLED"/>
</dbReference>
<feature type="region of interest" description="Disordered" evidence="6">
    <location>
        <begin position="649"/>
        <end position="713"/>
    </location>
</feature>
<dbReference type="InterPro" id="IPR004092">
    <property type="entry name" value="Mbt"/>
</dbReference>
<feature type="compositionally biased region" description="Low complexity" evidence="6">
    <location>
        <begin position="386"/>
        <end position="397"/>
    </location>
</feature>
<feature type="compositionally biased region" description="Low complexity" evidence="6">
    <location>
        <begin position="411"/>
        <end position="425"/>
    </location>
</feature>
<protein>
    <submittedName>
        <fullName evidence="9">SAM domain-containing protein</fullName>
    </submittedName>
</protein>
<sequence length="777" mass="83272">MSDGKTVEDELRAFLSTSTTTSANGDSMSPSKKARPLSDDANADFDGESLLTKLAADDYKPNETIMSKTSSTDGDSFNWDAYLAETNSTAAPINCFYQSDTPPKNFFQEDKKLEVPDPRGPGCMCLATIQAVHGVWICVRLDGCDDSNDQWMICDHKDIHPVGYSSRTGGSLQPPVGFRPNHAQFHKFIDNQLRHNDDGSSPACPEEWFNPVDDKWLPLENKFQVGQKLEAMDARNFNGKLSPTTIVAIEGDTLTLNFDGWSFAYNVREKFDSRNLFPAGWAAKAGIDIQPPQKTKGKVKTTAGSAVKSTPEASGGRRKKELSVSSTSAPLPPSPSPRLSSEKRPKNDRMVTPTGAPLADRSGKKRGGGKLEEAVRKLAPAPSKESVGSSSDAADVSPTSPKKAKVEYGHADSSTKSSAAALKSSPIDNEDAPPQLTSQKSQASTAAAAAKSARARKTFTMSKAGAAKSEASVKADAPATAQAIKPKTIPATNAGKQLGKETASPAGVSPLGTPDIVLSPSDGVRKEDLQMMVYVNRNCACGPHLDADKLNEQLPPTFGPANVHHVVREMVQRLINVASDPRVVLRKVDAGNTRITSVTADIGGCTHVRALPLPRNAEMAWTFLNSLLVKLETCPNLLSRRRIACERCPPDDDDLSDAAAASASHSSRRSAGSSQKRKRAASSSDSDKSSTITEREAGGDPSPRTSGRSVEQWSVEEVAQSFSRLGDPHLPNLFRSHQIDGKALLLLSTDLILKHMQLPLGPALSITAHIEHLKNQA</sequence>
<dbReference type="SMART" id="SM00454">
    <property type="entry name" value="SAM"/>
    <property type="match status" value="1"/>
</dbReference>
<dbReference type="WBParaSite" id="PSAMB.scaffold2354size30383.g17452.t1">
    <property type="protein sequence ID" value="PSAMB.scaffold2354size30383.g17452.t1"/>
    <property type="gene ID" value="PSAMB.scaffold2354size30383.g17452"/>
</dbReference>
<dbReference type="SUPFAM" id="SSF63748">
    <property type="entry name" value="Tudor/PWWP/MBT"/>
    <property type="match status" value="2"/>
</dbReference>
<feature type="compositionally biased region" description="Low complexity" evidence="6">
    <location>
        <begin position="437"/>
        <end position="452"/>
    </location>
</feature>
<evidence type="ECO:0000256" key="4">
    <source>
        <dbReference type="ARBA" id="ARBA00023242"/>
    </source>
</evidence>
<reference evidence="9" key="1">
    <citation type="submission" date="2022-11" db="UniProtKB">
        <authorList>
            <consortium name="WormBaseParasite"/>
        </authorList>
    </citation>
    <scope>IDENTIFICATION</scope>
</reference>
<dbReference type="GO" id="GO:0045892">
    <property type="term" value="P:negative regulation of DNA-templated transcription"/>
    <property type="evidence" value="ECO:0007669"/>
    <property type="project" value="TreeGrafter"/>
</dbReference>
<comment type="subcellular location">
    <subcellularLocation>
        <location evidence="1">Nucleus</location>
    </subcellularLocation>
</comment>
<organism evidence="8 9">
    <name type="scientific">Plectus sambesii</name>
    <dbReference type="NCBI Taxonomy" id="2011161"/>
    <lineage>
        <taxon>Eukaryota</taxon>
        <taxon>Metazoa</taxon>
        <taxon>Ecdysozoa</taxon>
        <taxon>Nematoda</taxon>
        <taxon>Chromadorea</taxon>
        <taxon>Plectida</taxon>
        <taxon>Plectina</taxon>
        <taxon>Plectoidea</taxon>
        <taxon>Plectidae</taxon>
        <taxon>Plectus</taxon>
    </lineage>
</organism>
<feature type="compositionally biased region" description="Polar residues" evidence="6">
    <location>
        <begin position="15"/>
        <end position="30"/>
    </location>
</feature>
<name>A0A914VR72_9BILA</name>
<dbReference type="Gene3D" id="1.10.150.50">
    <property type="entry name" value="Transcription Factor, Ets-1"/>
    <property type="match status" value="1"/>
</dbReference>
<dbReference type="GO" id="GO:0003682">
    <property type="term" value="F:chromatin binding"/>
    <property type="evidence" value="ECO:0007669"/>
    <property type="project" value="TreeGrafter"/>
</dbReference>
<dbReference type="InterPro" id="IPR001660">
    <property type="entry name" value="SAM"/>
</dbReference>
<dbReference type="GO" id="GO:0005634">
    <property type="term" value="C:nucleus"/>
    <property type="evidence" value="ECO:0007669"/>
    <property type="project" value="UniProtKB-SubCell"/>
</dbReference>
<dbReference type="InterPro" id="IPR050548">
    <property type="entry name" value="PcG_chromatin_remod_factors"/>
</dbReference>
<keyword evidence="3" id="KW-0677">Repeat</keyword>
<dbReference type="InterPro" id="IPR038348">
    <property type="entry name" value="SLED_sf"/>
</dbReference>
<dbReference type="InterPro" id="IPR013761">
    <property type="entry name" value="SAM/pointed_sf"/>
</dbReference>
<evidence type="ECO:0000256" key="1">
    <source>
        <dbReference type="ARBA" id="ARBA00004123"/>
    </source>
</evidence>
<feature type="compositionally biased region" description="Low complexity" evidence="6">
    <location>
        <begin position="657"/>
        <end position="674"/>
    </location>
</feature>
<dbReference type="Gene3D" id="3.90.1150.190">
    <property type="entry name" value="SLED domain"/>
    <property type="match status" value="1"/>
</dbReference>
<feature type="compositionally biased region" description="Polar residues" evidence="6">
    <location>
        <begin position="302"/>
        <end position="312"/>
    </location>
</feature>
<feature type="compositionally biased region" description="Polar residues" evidence="6">
    <location>
        <begin position="703"/>
        <end position="712"/>
    </location>
</feature>
<evidence type="ECO:0000256" key="5">
    <source>
        <dbReference type="PROSITE-ProRule" id="PRU00459"/>
    </source>
</evidence>
<feature type="domain" description="SAM" evidence="7">
    <location>
        <begin position="710"/>
        <end position="776"/>
    </location>
</feature>
<keyword evidence="8" id="KW-1185">Reference proteome</keyword>
<dbReference type="Gene3D" id="2.30.30.140">
    <property type="match status" value="2"/>
</dbReference>
<evidence type="ECO:0000256" key="2">
    <source>
        <dbReference type="ARBA" id="ARBA00022491"/>
    </source>
</evidence>
<evidence type="ECO:0000256" key="3">
    <source>
        <dbReference type="ARBA" id="ARBA00022737"/>
    </source>
</evidence>
<proteinExistence type="predicted"/>
<dbReference type="Pfam" id="PF12140">
    <property type="entry name" value="SLED"/>
    <property type="match status" value="1"/>
</dbReference>
<dbReference type="GO" id="GO:0042393">
    <property type="term" value="F:histone binding"/>
    <property type="evidence" value="ECO:0007669"/>
    <property type="project" value="TreeGrafter"/>
</dbReference>
<dbReference type="PANTHER" id="PTHR12247">
    <property type="entry name" value="POLYCOMB GROUP PROTEIN"/>
    <property type="match status" value="1"/>
</dbReference>